<gene>
    <name evidence="2" type="ORF">OG469_12455</name>
</gene>
<sequence length="217" mass="21734">MSDGQERVGGGGPTDGGGGAPEQGRPGEPTGDVYDWYRRGAKLLAEGHPGAAVQLLSRAAAAEPQSHSIREALARAQFDAGSYAAALENFRAVAMADPSDDYARFGWGISAARLGDFETSAKHLALAVAMSPGTAHYRAALKQTRATLAARAGAYGPLLPGAPGYPGAEAGAGAEAVQLDAPHAPGGGGVAGTGQGTDKAGNGAGDAELTDDEEEHE</sequence>
<feature type="compositionally biased region" description="Gly residues" evidence="1">
    <location>
        <begin position="185"/>
        <end position="195"/>
    </location>
</feature>
<feature type="region of interest" description="Disordered" evidence="1">
    <location>
        <begin position="179"/>
        <end position="217"/>
    </location>
</feature>
<organism evidence="2 3">
    <name type="scientific">Kitasatospora herbaricolor</name>
    <dbReference type="NCBI Taxonomy" id="68217"/>
    <lineage>
        <taxon>Bacteria</taxon>
        <taxon>Bacillati</taxon>
        <taxon>Actinomycetota</taxon>
        <taxon>Actinomycetes</taxon>
        <taxon>Kitasatosporales</taxon>
        <taxon>Streptomycetaceae</taxon>
        <taxon>Kitasatospora</taxon>
    </lineage>
</organism>
<dbReference type="RefSeq" id="WP_329499088.1">
    <property type="nucleotide sequence ID" value="NZ_CP108460.1"/>
</dbReference>
<feature type="region of interest" description="Disordered" evidence="1">
    <location>
        <begin position="1"/>
        <end position="33"/>
    </location>
</feature>
<dbReference type="Gene3D" id="1.25.40.10">
    <property type="entry name" value="Tetratricopeptide repeat domain"/>
    <property type="match status" value="1"/>
</dbReference>
<evidence type="ECO:0000313" key="2">
    <source>
        <dbReference type="EMBL" id="WUS56264.1"/>
    </source>
</evidence>
<evidence type="ECO:0000256" key="1">
    <source>
        <dbReference type="SAM" id="MobiDB-lite"/>
    </source>
</evidence>
<dbReference type="Pfam" id="PF14559">
    <property type="entry name" value="TPR_19"/>
    <property type="match status" value="1"/>
</dbReference>
<dbReference type="EMBL" id="CP108482">
    <property type="protein sequence ID" value="WUS56264.1"/>
    <property type="molecule type" value="Genomic_DNA"/>
</dbReference>
<dbReference type="Proteomes" id="UP001432014">
    <property type="component" value="Chromosome"/>
</dbReference>
<reference evidence="2 3" key="1">
    <citation type="submission" date="2022-10" db="EMBL/GenBank/DDBJ databases">
        <title>The complete genomes of actinobacterial strains from the NBC collection.</title>
        <authorList>
            <person name="Joergensen T.S."/>
            <person name="Alvarez Arevalo M."/>
            <person name="Sterndorff E.B."/>
            <person name="Faurdal D."/>
            <person name="Vuksanovic O."/>
            <person name="Mourched A.-S."/>
            <person name="Charusanti P."/>
            <person name="Shaw S."/>
            <person name="Blin K."/>
            <person name="Weber T."/>
        </authorList>
    </citation>
    <scope>NUCLEOTIDE SEQUENCE [LARGE SCALE GENOMIC DNA]</scope>
    <source>
        <strain evidence="2 3">NBC_01247</strain>
    </source>
</reference>
<proteinExistence type="predicted"/>
<dbReference type="InterPro" id="IPR011990">
    <property type="entry name" value="TPR-like_helical_dom_sf"/>
</dbReference>
<evidence type="ECO:0000313" key="3">
    <source>
        <dbReference type="Proteomes" id="UP001432014"/>
    </source>
</evidence>
<feature type="compositionally biased region" description="Acidic residues" evidence="1">
    <location>
        <begin position="208"/>
        <end position="217"/>
    </location>
</feature>
<keyword evidence="3" id="KW-1185">Reference proteome</keyword>
<accession>A0ABZ1W672</accession>
<name>A0ABZ1W672_9ACTN</name>
<protein>
    <submittedName>
        <fullName evidence="2">Tetratricopeptide repeat protein</fullName>
    </submittedName>
</protein>
<dbReference type="SUPFAM" id="SSF48452">
    <property type="entry name" value="TPR-like"/>
    <property type="match status" value="1"/>
</dbReference>
<feature type="compositionally biased region" description="Gly residues" evidence="1">
    <location>
        <begin position="7"/>
        <end position="21"/>
    </location>
</feature>